<dbReference type="EMBL" id="DS022306">
    <property type="protein sequence ID" value="OAJ41921.1"/>
    <property type="molecule type" value="Genomic_DNA"/>
</dbReference>
<sequence length="292" mass="33085">MVSHHDSSSVVDATRARLYSLLNAADEELQLDSRIVFRNKQLMLRLSTYKDRCWPLKPCQLSPLICASHGWFNDSLNTLLCTDCGALVVCNVRLGSTSDTIVQKYVGLLQSTHKDSCTWRIYAIPEHEYRFPLIGYTQTLFAFYKRRDSLVGVVADLAITLQSVDVQENIESVLHDIAQLNNDSTTDCLQHRKHSQFPSSCTAFQMALFGWEYVASKSEKPATGINTVQCAICLRECGVWQFANTLNSQPSRSPFDVIMEHRWFCPWITAAGSQQKPGWKITVDKITSRLPR</sequence>
<evidence type="ECO:0000256" key="5">
    <source>
        <dbReference type="ARBA" id="ARBA00023242"/>
    </source>
</evidence>
<dbReference type="InterPro" id="IPR013909">
    <property type="entry name" value="NuBaID_C"/>
</dbReference>
<dbReference type="PANTHER" id="PTHR15835">
    <property type="entry name" value="NUCLEAR-INTERACTING PARTNER OF ALK"/>
    <property type="match status" value="1"/>
</dbReference>
<feature type="domain" description="NuBaID C-terminal" evidence="7">
    <location>
        <begin position="203"/>
        <end position="280"/>
    </location>
</feature>
<evidence type="ECO:0000256" key="2">
    <source>
        <dbReference type="ARBA" id="ARBA00022723"/>
    </source>
</evidence>
<keyword evidence="4" id="KW-0862">Zinc</keyword>
<evidence type="ECO:0000259" key="6">
    <source>
        <dbReference type="Pfam" id="PF07967"/>
    </source>
</evidence>
<evidence type="ECO:0000256" key="1">
    <source>
        <dbReference type="ARBA" id="ARBA00004123"/>
    </source>
</evidence>
<evidence type="ECO:0000256" key="4">
    <source>
        <dbReference type="ARBA" id="ARBA00022833"/>
    </source>
</evidence>
<dbReference type="OrthoDB" id="2100628at2759"/>
<feature type="domain" description="C3HC-type" evidence="6">
    <location>
        <begin position="39"/>
        <end position="157"/>
    </location>
</feature>
<evidence type="ECO:0000313" key="8">
    <source>
        <dbReference type="EMBL" id="OAJ41921.1"/>
    </source>
</evidence>
<dbReference type="GO" id="GO:0005634">
    <property type="term" value="C:nucleus"/>
    <property type="evidence" value="ECO:0007669"/>
    <property type="project" value="UniProtKB-SubCell"/>
</dbReference>
<accession>A0A177WRE5</accession>
<evidence type="ECO:0000256" key="3">
    <source>
        <dbReference type="ARBA" id="ARBA00022771"/>
    </source>
</evidence>
<dbReference type="VEuPathDB" id="FungiDB:BDEG_25450"/>
<keyword evidence="3" id="KW-0863">Zinc-finger</keyword>
<dbReference type="GO" id="GO:0008270">
    <property type="term" value="F:zinc ion binding"/>
    <property type="evidence" value="ECO:0007669"/>
    <property type="project" value="UniProtKB-KW"/>
</dbReference>
<evidence type="ECO:0000259" key="7">
    <source>
        <dbReference type="Pfam" id="PF08600"/>
    </source>
</evidence>
<dbReference type="AlphaFoldDB" id="A0A177WRE5"/>
<comment type="subcellular location">
    <subcellularLocation>
        <location evidence="1">Nucleus</location>
    </subcellularLocation>
</comment>
<name>A0A177WRE5_BATDL</name>
<dbReference type="Pfam" id="PF08600">
    <property type="entry name" value="NuBaID_C"/>
    <property type="match status" value="1"/>
</dbReference>
<evidence type="ECO:0000313" key="9">
    <source>
        <dbReference type="Proteomes" id="UP000077115"/>
    </source>
</evidence>
<proteinExistence type="predicted"/>
<keyword evidence="5" id="KW-0539">Nucleus</keyword>
<dbReference type="Pfam" id="PF07967">
    <property type="entry name" value="zf-C3HC"/>
    <property type="match status" value="1"/>
</dbReference>
<keyword evidence="2" id="KW-0479">Metal-binding</keyword>
<evidence type="ECO:0008006" key="10">
    <source>
        <dbReference type="Google" id="ProtNLM"/>
    </source>
</evidence>
<dbReference type="InterPro" id="IPR012935">
    <property type="entry name" value="NuBaID_N"/>
</dbReference>
<dbReference type="STRING" id="403673.A0A177WRE5"/>
<dbReference type="PANTHER" id="PTHR15835:SF6">
    <property type="entry name" value="ZINC FINGER C3HC-TYPE PROTEIN 1"/>
    <property type="match status" value="1"/>
</dbReference>
<dbReference type="Proteomes" id="UP000077115">
    <property type="component" value="Unassembled WGS sequence"/>
</dbReference>
<reference evidence="8 9" key="1">
    <citation type="submission" date="2006-10" db="EMBL/GenBank/DDBJ databases">
        <title>The Genome Sequence of Batrachochytrium dendrobatidis JEL423.</title>
        <authorList>
            <consortium name="The Broad Institute Genome Sequencing Platform"/>
            <person name="Birren B."/>
            <person name="Lander E."/>
            <person name="Galagan J."/>
            <person name="Cuomo C."/>
            <person name="Devon K."/>
            <person name="Jaffe D."/>
            <person name="Butler J."/>
            <person name="Alvarez P."/>
            <person name="Gnerre S."/>
            <person name="Grabherr M."/>
            <person name="Kleber M."/>
            <person name="Mauceli E."/>
            <person name="Brockman W."/>
            <person name="Young S."/>
            <person name="LaButti K."/>
            <person name="Sykes S."/>
            <person name="DeCaprio D."/>
            <person name="Crawford M."/>
            <person name="Koehrsen M."/>
            <person name="Engels R."/>
            <person name="Montgomery P."/>
            <person name="Pearson M."/>
            <person name="Howarth C."/>
            <person name="Larson L."/>
            <person name="White J."/>
            <person name="O'Leary S."/>
            <person name="Kodira C."/>
            <person name="Zeng Q."/>
            <person name="Yandava C."/>
            <person name="Alvarado L."/>
            <person name="Longcore J."/>
            <person name="James T."/>
        </authorList>
    </citation>
    <scope>NUCLEOTIDE SEQUENCE [LARGE SCALE GENOMIC DNA]</scope>
    <source>
        <strain evidence="8 9">JEL423</strain>
    </source>
</reference>
<reference evidence="8 9" key="2">
    <citation type="submission" date="2016-05" db="EMBL/GenBank/DDBJ databases">
        <title>Lineage-specific infection strategies underlie the spectrum of fungal disease in amphibians.</title>
        <authorList>
            <person name="Cuomo C.A."/>
            <person name="Farrer R.A."/>
            <person name="James T."/>
            <person name="Longcore J."/>
            <person name="Birren B."/>
        </authorList>
    </citation>
    <scope>NUCLEOTIDE SEQUENCE [LARGE SCALE GENOMIC DNA]</scope>
    <source>
        <strain evidence="8 9">JEL423</strain>
    </source>
</reference>
<organism evidence="8 9">
    <name type="scientific">Batrachochytrium dendrobatidis (strain JEL423)</name>
    <dbReference type="NCBI Taxonomy" id="403673"/>
    <lineage>
        <taxon>Eukaryota</taxon>
        <taxon>Fungi</taxon>
        <taxon>Fungi incertae sedis</taxon>
        <taxon>Chytridiomycota</taxon>
        <taxon>Chytridiomycota incertae sedis</taxon>
        <taxon>Chytridiomycetes</taxon>
        <taxon>Rhizophydiales</taxon>
        <taxon>Rhizophydiales incertae sedis</taxon>
        <taxon>Batrachochytrium</taxon>
    </lineage>
</organism>
<gene>
    <name evidence="8" type="ORF">BDEG_25450</name>
</gene>
<protein>
    <recommendedName>
        <fullName evidence="10">C3HC-type domain-containing protein</fullName>
    </recommendedName>
</protein>